<dbReference type="Proteomes" id="UP000799118">
    <property type="component" value="Unassembled WGS sequence"/>
</dbReference>
<gene>
    <name evidence="1" type="ORF">BT96DRAFT_833657</name>
</gene>
<organism evidence="1 2">
    <name type="scientific">Gymnopus androsaceus JB14</name>
    <dbReference type="NCBI Taxonomy" id="1447944"/>
    <lineage>
        <taxon>Eukaryota</taxon>
        <taxon>Fungi</taxon>
        <taxon>Dikarya</taxon>
        <taxon>Basidiomycota</taxon>
        <taxon>Agaricomycotina</taxon>
        <taxon>Agaricomycetes</taxon>
        <taxon>Agaricomycetidae</taxon>
        <taxon>Agaricales</taxon>
        <taxon>Marasmiineae</taxon>
        <taxon>Omphalotaceae</taxon>
        <taxon>Gymnopus</taxon>
    </lineage>
</organism>
<reference evidence="1" key="1">
    <citation type="journal article" date="2019" name="Environ. Microbiol.">
        <title>Fungal ecological strategies reflected in gene transcription - a case study of two litter decomposers.</title>
        <authorList>
            <person name="Barbi F."/>
            <person name="Kohler A."/>
            <person name="Barry K."/>
            <person name="Baskaran P."/>
            <person name="Daum C."/>
            <person name="Fauchery L."/>
            <person name="Ihrmark K."/>
            <person name="Kuo A."/>
            <person name="LaButti K."/>
            <person name="Lipzen A."/>
            <person name="Morin E."/>
            <person name="Grigoriev I.V."/>
            <person name="Henrissat B."/>
            <person name="Lindahl B."/>
            <person name="Martin F."/>
        </authorList>
    </citation>
    <scope>NUCLEOTIDE SEQUENCE</scope>
    <source>
        <strain evidence="1">JB14</strain>
    </source>
</reference>
<protein>
    <submittedName>
        <fullName evidence="1">Uncharacterized protein</fullName>
    </submittedName>
</protein>
<dbReference type="PANTHER" id="PTHR46177">
    <property type="entry name" value="INTEGRASE CATALYTIC DOMAIN-CONTAINING PROTEIN"/>
    <property type="match status" value="1"/>
</dbReference>
<dbReference type="OrthoDB" id="2845878at2759"/>
<keyword evidence="2" id="KW-1185">Reference proteome</keyword>
<evidence type="ECO:0000313" key="1">
    <source>
        <dbReference type="EMBL" id="KAE9390278.1"/>
    </source>
</evidence>
<dbReference type="PANTHER" id="PTHR46177:SF1">
    <property type="entry name" value="INTEGRASE CATALYTIC DOMAIN-CONTAINING PROTEIN"/>
    <property type="match status" value="1"/>
</dbReference>
<proteinExistence type="predicted"/>
<evidence type="ECO:0000313" key="2">
    <source>
        <dbReference type="Proteomes" id="UP000799118"/>
    </source>
</evidence>
<name>A0A6A4GWZ1_9AGAR</name>
<dbReference type="EMBL" id="ML769663">
    <property type="protein sequence ID" value="KAE9390278.1"/>
    <property type="molecule type" value="Genomic_DNA"/>
</dbReference>
<accession>A0A6A4GWZ1</accession>
<dbReference type="AlphaFoldDB" id="A0A6A4GWZ1"/>
<sequence length="336" mass="38470">MPTHRVNRYLHQSFHSRFKLFKTVREIMLLNDPDGFDIRNPSRKPVVRCKGHLTGAGVFQEIHCDGHEKISSKALQIGAVGIVIYGMKCHSSGLIVAEQVVPNSQCEHTIAHRYLDMVEAYGEIPLQLTVDGGNETGQMCACHIALRQIYTPDLPFDQVPAFVALKSSDNVPIESSWSNMRDYNGRDLKTAILLTKDSDKQYFNPMDPLHVNLFNWVWPKIAQKSVLEFKEYWNHHRPRRQHDKILPSGEFPIKVFKFPDNYGLKHCASAKPGCWEVVQHLRGTLDKTKEECFRWVSDEFDVQAQVVYEELGSPELKIVSGWSVFCSMLAILKDMD</sequence>